<evidence type="ECO:0000256" key="1">
    <source>
        <dbReference type="SAM" id="MobiDB-lite"/>
    </source>
</evidence>
<sequence>MFIQGAVADAIALWSAAFPDLRILTPATAPDGPTRIRISDLVLDLRPADCQDRHIDDGPITVLIRCSAPGDAARIGAILRPEGQVMLQDDALAGTSRYSWVADRFGVNWQIMSPSEDHRDQDRQSATGPQAT</sequence>
<dbReference type="Gene3D" id="3.10.180.10">
    <property type="entry name" value="2,3-Dihydroxybiphenyl 1,2-Dioxygenase, domain 1"/>
    <property type="match status" value="1"/>
</dbReference>
<dbReference type="SUPFAM" id="SSF54593">
    <property type="entry name" value="Glyoxalase/Bleomycin resistance protein/Dihydroxybiphenyl dioxygenase"/>
    <property type="match status" value="1"/>
</dbReference>
<evidence type="ECO:0000313" key="2">
    <source>
        <dbReference type="EMBL" id="MDB6177824.1"/>
    </source>
</evidence>
<name>A0ABT4ZEM3_9RHOB</name>
<organism evidence="2 3">
    <name type="scientific">Paracoccus onchidii</name>
    <dbReference type="NCBI Taxonomy" id="3017813"/>
    <lineage>
        <taxon>Bacteria</taxon>
        <taxon>Pseudomonadati</taxon>
        <taxon>Pseudomonadota</taxon>
        <taxon>Alphaproteobacteria</taxon>
        <taxon>Rhodobacterales</taxon>
        <taxon>Paracoccaceae</taxon>
        <taxon>Paracoccus</taxon>
    </lineage>
</organism>
<dbReference type="RefSeq" id="WP_271888944.1">
    <property type="nucleotide sequence ID" value="NZ_JAQBIE010000011.1"/>
</dbReference>
<gene>
    <name evidence="2" type="ORF">PAF17_09955</name>
</gene>
<evidence type="ECO:0000313" key="3">
    <source>
        <dbReference type="Proteomes" id="UP001165641"/>
    </source>
</evidence>
<comment type="caution">
    <text evidence="2">The sequence shown here is derived from an EMBL/GenBank/DDBJ whole genome shotgun (WGS) entry which is preliminary data.</text>
</comment>
<proteinExistence type="predicted"/>
<dbReference type="InterPro" id="IPR029068">
    <property type="entry name" value="Glyas_Bleomycin-R_OHBP_Dase"/>
</dbReference>
<dbReference type="EMBL" id="JAQBIE010000011">
    <property type="protein sequence ID" value="MDB6177824.1"/>
    <property type="molecule type" value="Genomic_DNA"/>
</dbReference>
<evidence type="ECO:0008006" key="4">
    <source>
        <dbReference type="Google" id="ProtNLM"/>
    </source>
</evidence>
<keyword evidence="3" id="KW-1185">Reference proteome</keyword>
<reference evidence="2" key="1">
    <citation type="submission" date="2022-12" db="EMBL/GenBank/DDBJ databases">
        <title>Paracoccus onchidii sp. nov., isolated from a marine invertebrate from the South China Sea.</title>
        <authorList>
            <person name="Xu S."/>
            <person name="Liu Z."/>
            <person name="Xu Y."/>
        </authorList>
    </citation>
    <scope>NUCLEOTIDE SEQUENCE</scope>
    <source>
        <strain evidence="2">Z330</strain>
    </source>
</reference>
<protein>
    <recommendedName>
        <fullName evidence="4">VOC family protein</fullName>
    </recommendedName>
</protein>
<dbReference type="Proteomes" id="UP001165641">
    <property type="component" value="Unassembled WGS sequence"/>
</dbReference>
<accession>A0ABT4ZEM3</accession>
<feature type="region of interest" description="Disordered" evidence="1">
    <location>
        <begin position="113"/>
        <end position="132"/>
    </location>
</feature>